<dbReference type="EMBL" id="JAPDDR010000005">
    <property type="protein sequence ID" value="MCW1914213.1"/>
    <property type="molecule type" value="Genomic_DNA"/>
</dbReference>
<keyword evidence="1" id="KW-0812">Transmembrane</keyword>
<gene>
    <name evidence="2" type="ORF">OJ996_11545</name>
</gene>
<feature type="transmembrane region" description="Helical" evidence="1">
    <location>
        <begin position="42"/>
        <end position="59"/>
    </location>
</feature>
<evidence type="ECO:0000256" key="1">
    <source>
        <dbReference type="SAM" id="Phobius"/>
    </source>
</evidence>
<dbReference type="PROSITE" id="PS51257">
    <property type="entry name" value="PROKAR_LIPOPROTEIN"/>
    <property type="match status" value="1"/>
</dbReference>
<keyword evidence="1" id="KW-1133">Transmembrane helix</keyword>
<evidence type="ECO:0000313" key="3">
    <source>
        <dbReference type="Proteomes" id="UP001165653"/>
    </source>
</evidence>
<name>A0ABT3G2Z2_9BACT</name>
<proteinExistence type="predicted"/>
<reference evidence="2" key="1">
    <citation type="submission" date="2022-10" db="EMBL/GenBank/DDBJ databases">
        <title>Luteolibacter sp. GHJ8, whole genome shotgun sequencing project.</title>
        <authorList>
            <person name="Zhao G."/>
            <person name="Shen L."/>
        </authorList>
    </citation>
    <scope>NUCLEOTIDE SEQUENCE</scope>
    <source>
        <strain evidence="2">GHJ8</strain>
    </source>
</reference>
<feature type="transmembrane region" description="Helical" evidence="1">
    <location>
        <begin position="12"/>
        <end position="35"/>
    </location>
</feature>
<organism evidence="2 3">
    <name type="scientific">Luteolibacter rhizosphaerae</name>
    <dbReference type="NCBI Taxonomy" id="2989719"/>
    <lineage>
        <taxon>Bacteria</taxon>
        <taxon>Pseudomonadati</taxon>
        <taxon>Verrucomicrobiota</taxon>
        <taxon>Verrucomicrobiia</taxon>
        <taxon>Verrucomicrobiales</taxon>
        <taxon>Verrucomicrobiaceae</taxon>
        <taxon>Luteolibacter</taxon>
    </lineage>
</organism>
<comment type="caution">
    <text evidence="2">The sequence shown here is derived from an EMBL/GenBank/DDBJ whole genome shotgun (WGS) entry which is preliminary data.</text>
</comment>
<dbReference type="Proteomes" id="UP001165653">
    <property type="component" value="Unassembled WGS sequence"/>
</dbReference>
<accession>A0ABT3G2Z2</accession>
<evidence type="ECO:0000313" key="2">
    <source>
        <dbReference type="EMBL" id="MCW1914213.1"/>
    </source>
</evidence>
<keyword evidence="1" id="KW-0472">Membrane</keyword>
<sequence>MKEILAALDLDAIPQLSLGTAGLLIFAACAVLAVLRGFLRMLTGSLVLCASGYAGYLVWRHAPGLPMVVPVVAGLVAFLALRWVLRSATRPFSGGDGERPSMMRRGWTLLFSLVPTSLLWFTGVTLVRNAGSVAEIRSFVDGKDPEARSAFLAELKGAIDRSLPVDWFKTIDPLADEARVTLAKLIALGDSDAPPKAIPVMEEPEIRKLIEGDAKLRELARTKRYADILRDPRLDHVMADPDLRRMLADLDL</sequence>
<feature type="transmembrane region" description="Helical" evidence="1">
    <location>
        <begin position="65"/>
        <end position="85"/>
    </location>
</feature>
<feature type="transmembrane region" description="Helical" evidence="1">
    <location>
        <begin position="106"/>
        <end position="127"/>
    </location>
</feature>
<dbReference type="RefSeq" id="WP_264513736.1">
    <property type="nucleotide sequence ID" value="NZ_JAPDDR010000005.1"/>
</dbReference>
<protein>
    <submittedName>
        <fullName evidence="2">Uncharacterized protein</fullName>
    </submittedName>
</protein>
<keyword evidence="3" id="KW-1185">Reference proteome</keyword>